<gene>
    <name evidence="4" type="primary">LOC104216960</name>
</gene>
<dbReference type="PANTHER" id="PTHR36726:SF4">
    <property type="entry name" value="CLAVATA3_ESR (CLE)-RELATED PROTEIN 45"/>
    <property type="match status" value="1"/>
</dbReference>
<feature type="signal peptide" evidence="2">
    <location>
        <begin position="1"/>
        <end position="27"/>
    </location>
</feature>
<protein>
    <submittedName>
        <fullName evidence="4">CLAVATA3/ESR (CLE)-related protein 45</fullName>
    </submittedName>
</protein>
<reference evidence="4" key="2">
    <citation type="submission" date="2025-08" db="UniProtKB">
        <authorList>
            <consortium name="RefSeq"/>
        </authorList>
    </citation>
    <scope>IDENTIFICATION</scope>
    <source>
        <tissue evidence="4">Leaf</tissue>
    </source>
</reference>
<keyword evidence="3" id="KW-1185">Reference proteome</keyword>
<dbReference type="PANTHER" id="PTHR36726">
    <property type="entry name" value="CLAVATA3/ESR (CLE)-RELATED PROTEIN 45"/>
    <property type="match status" value="1"/>
</dbReference>
<reference evidence="3" key="1">
    <citation type="journal article" date="2013" name="Genome Biol.">
        <title>Reference genomes and transcriptomes of Nicotiana sylvestris and Nicotiana tomentosiformis.</title>
        <authorList>
            <person name="Sierro N."/>
            <person name="Battey J.N."/>
            <person name="Ouadi S."/>
            <person name="Bovet L."/>
            <person name="Goepfert S."/>
            <person name="Bakaher N."/>
            <person name="Peitsch M.C."/>
            <person name="Ivanov N.V."/>
        </authorList>
    </citation>
    <scope>NUCLEOTIDE SEQUENCE [LARGE SCALE GENOMIC DNA]</scope>
</reference>
<feature type="chain" id="PRO_5010527023" evidence="2">
    <location>
        <begin position="28"/>
        <end position="95"/>
    </location>
</feature>
<dbReference type="AlphaFoldDB" id="A0A1U7VKB8"/>
<dbReference type="InterPro" id="IPR038821">
    <property type="entry name" value="CLE45-like"/>
</dbReference>
<proteinExistence type="predicted"/>
<dbReference type="eggNOG" id="ENOG502S78B">
    <property type="taxonomic scope" value="Eukaryota"/>
</dbReference>
<evidence type="ECO:0000256" key="2">
    <source>
        <dbReference type="SAM" id="SignalP"/>
    </source>
</evidence>
<evidence type="ECO:0000313" key="3">
    <source>
        <dbReference type="Proteomes" id="UP000189701"/>
    </source>
</evidence>
<dbReference type="RefSeq" id="XP_009765406.1">
    <property type="nucleotide sequence ID" value="XM_009767104.1"/>
</dbReference>
<organism evidence="3 4">
    <name type="scientific">Nicotiana sylvestris</name>
    <name type="common">Wood tobacco</name>
    <name type="synonym">South American tobacco</name>
    <dbReference type="NCBI Taxonomy" id="4096"/>
    <lineage>
        <taxon>Eukaryota</taxon>
        <taxon>Viridiplantae</taxon>
        <taxon>Streptophyta</taxon>
        <taxon>Embryophyta</taxon>
        <taxon>Tracheophyta</taxon>
        <taxon>Spermatophyta</taxon>
        <taxon>Magnoliopsida</taxon>
        <taxon>eudicotyledons</taxon>
        <taxon>Gunneridae</taxon>
        <taxon>Pentapetalae</taxon>
        <taxon>asterids</taxon>
        <taxon>lamiids</taxon>
        <taxon>Solanales</taxon>
        <taxon>Solanaceae</taxon>
        <taxon>Nicotianoideae</taxon>
        <taxon>Nicotianeae</taxon>
        <taxon>Nicotiana</taxon>
    </lineage>
</organism>
<keyword evidence="2" id="KW-0732">Signal</keyword>
<feature type="region of interest" description="Disordered" evidence="1">
    <location>
        <begin position="66"/>
        <end position="95"/>
    </location>
</feature>
<accession>A0A1U7VKB8</accession>
<dbReference type="Proteomes" id="UP000189701">
    <property type="component" value="Unplaced"/>
</dbReference>
<sequence>MIFTTQKPFVLLICIGLLAVFPEKSYSITSSQLVLRWSTRQQGLMSRSQHMLAGLVTKELNTTNVKPAPVSKTFDPNRSSKRRVRKGSDPIHNRS</sequence>
<dbReference type="STRING" id="4096.A0A1U7VKB8"/>
<evidence type="ECO:0000313" key="4">
    <source>
        <dbReference type="RefSeq" id="XP_009765406.1"/>
    </source>
</evidence>
<evidence type="ECO:0000256" key="1">
    <source>
        <dbReference type="SAM" id="MobiDB-lite"/>
    </source>
</evidence>
<feature type="compositionally biased region" description="Basic and acidic residues" evidence="1">
    <location>
        <begin position="86"/>
        <end position="95"/>
    </location>
</feature>
<name>A0A1U7VKB8_NICSY</name>